<reference evidence="3 4" key="1">
    <citation type="submission" date="2015-10" db="EMBL/GenBank/DDBJ databases">
        <title>Genome sequencing and analysis of members of genus Stenotrophomonas.</title>
        <authorList>
            <person name="Patil P.P."/>
            <person name="Midha S."/>
            <person name="Patil P.B."/>
        </authorList>
    </citation>
    <scope>NUCLEOTIDE SEQUENCE [LARGE SCALE GENOMIC DNA]</scope>
    <source>
        <strain evidence="3 4">JCM 9942</strain>
    </source>
</reference>
<feature type="transmembrane region" description="Helical" evidence="1">
    <location>
        <begin position="12"/>
        <end position="33"/>
    </location>
</feature>
<dbReference type="InterPro" id="IPR027783">
    <property type="entry name" value="Bacterial_PH-related"/>
</dbReference>
<dbReference type="EMBL" id="LLXS01000039">
    <property type="protein sequence ID" value="KRG39978.1"/>
    <property type="molecule type" value="Genomic_DNA"/>
</dbReference>
<feature type="transmembrane region" description="Helical" evidence="1">
    <location>
        <begin position="45"/>
        <end position="66"/>
    </location>
</feature>
<keyword evidence="1" id="KW-0472">Membrane</keyword>
<keyword evidence="1" id="KW-0812">Transmembrane</keyword>
<evidence type="ECO:0000256" key="1">
    <source>
        <dbReference type="SAM" id="Phobius"/>
    </source>
</evidence>
<dbReference type="Pfam" id="PF10882">
    <property type="entry name" value="bPH_5"/>
    <property type="match status" value="1"/>
</dbReference>
<proteinExistence type="predicted"/>
<evidence type="ECO:0000313" key="3">
    <source>
        <dbReference type="EMBL" id="KRG39978.1"/>
    </source>
</evidence>
<name>A0A0R0ACU1_9GAMM</name>
<dbReference type="Proteomes" id="UP000050836">
    <property type="component" value="Unassembled WGS sequence"/>
</dbReference>
<evidence type="ECO:0000259" key="2">
    <source>
        <dbReference type="Pfam" id="PF10882"/>
    </source>
</evidence>
<feature type="domain" description="Bacterial Pleckstrin homology" evidence="2">
    <location>
        <begin position="73"/>
        <end position="175"/>
    </location>
</feature>
<keyword evidence="1" id="KW-1133">Transmembrane helix</keyword>
<gene>
    <name evidence="3" type="ORF">ARC78_13480</name>
</gene>
<organism evidence="3 4">
    <name type="scientific">Stenotrophomonas pictorum JCM 9942</name>
    <dbReference type="NCBI Taxonomy" id="1236960"/>
    <lineage>
        <taxon>Bacteria</taxon>
        <taxon>Pseudomonadati</taxon>
        <taxon>Pseudomonadota</taxon>
        <taxon>Gammaproteobacteria</taxon>
        <taxon>Lysobacterales</taxon>
        <taxon>Lysobacteraceae</taxon>
        <taxon>Stenotrophomonas</taxon>
    </lineage>
</organism>
<accession>A0A0R0ACU1</accession>
<keyword evidence="4" id="KW-1185">Reference proteome</keyword>
<protein>
    <recommendedName>
        <fullName evidence="2">Bacterial Pleckstrin homology domain-containing protein</fullName>
    </recommendedName>
</protein>
<evidence type="ECO:0000313" key="4">
    <source>
        <dbReference type="Proteomes" id="UP000050836"/>
    </source>
</evidence>
<dbReference type="AlphaFoldDB" id="A0A0R0ACU1"/>
<comment type="caution">
    <text evidence="3">The sequence shown here is derived from an EMBL/GenBank/DDBJ whole genome shotgun (WGS) entry which is preliminary data.</text>
</comment>
<sequence>MPAQSIPLAAPAATSLLWLWGPVLLVICINPLIQLFAGKPPVTAAFASWGPLLVLPLITAGLTLAYRRRHLQLDARRLKIASTLYSKQVPISAMRLDRARVVDFDENPGFKPALKTNGFQMPGFRAGHFRMKDGSKGFCLITDNHRVLVLPLRDGSSVLLSPEQPRALLEELKRLADNLPRA</sequence>